<dbReference type="PANTHER" id="PTHR23195">
    <property type="entry name" value="YEATS DOMAIN"/>
    <property type="match status" value="1"/>
</dbReference>
<dbReference type="Pfam" id="PF03366">
    <property type="entry name" value="YEATS"/>
    <property type="match status" value="1"/>
</dbReference>
<reference evidence="4" key="1">
    <citation type="journal article" date="2020" name="Stud. Mycol.">
        <title>101 Dothideomycetes genomes: a test case for predicting lifestyles and emergence of pathogens.</title>
        <authorList>
            <person name="Haridas S."/>
            <person name="Albert R."/>
            <person name="Binder M."/>
            <person name="Bloem J."/>
            <person name="Labutti K."/>
            <person name="Salamov A."/>
            <person name="Andreopoulos B."/>
            <person name="Baker S."/>
            <person name="Barry K."/>
            <person name="Bills G."/>
            <person name="Bluhm B."/>
            <person name="Cannon C."/>
            <person name="Castanera R."/>
            <person name="Culley D."/>
            <person name="Daum C."/>
            <person name="Ezra D."/>
            <person name="Gonzalez J."/>
            <person name="Henrissat B."/>
            <person name="Kuo A."/>
            <person name="Liang C."/>
            <person name="Lipzen A."/>
            <person name="Lutzoni F."/>
            <person name="Magnuson J."/>
            <person name="Mondo S."/>
            <person name="Nolan M."/>
            <person name="Ohm R."/>
            <person name="Pangilinan J."/>
            <person name="Park H.-J."/>
            <person name="Ramirez L."/>
            <person name="Alfaro M."/>
            <person name="Sun H."/>
            <person name="Tritt A."/>
            <person name="Yoshinaga Y."/>
            <person name="Zwiers L.-H."/>
            <person name="Turgeon B."/>
            <person name="Goodwin S."/>
            <person name="Spatafora J."/>
            <person name="Crous P."/>
            <person name="Grigoriev I."/>
        </authorList>
    </citation>
    <scope>NUCLEOTIDE SEQUENCE</scope>
    <source>
        <strain evidence="4">CBS 115976</strain>
    </source>
</reference>
<evidence type="ECO:0000259" key="3">
    <source>
        <dbReference type="PROSITE" id="PS51037"/>
    </source>
</evidence>
<dbReference type="GO" id="GO:0006355">
    <property type="term" value="P:regulation of DNA-templated transcription"/>
    <property type="evidence" value="ECO:0007669"/>
    <property type="project" value="InterPro"/>
</dbReference>
<evidence type="ECO:0000256" key="2">
    <source>
        <dbReference type="PROSITE-ProRule" id="PRU00376"/>
    </source>
</evidence>
<evidence type="ECO:0000313" key="4">
    <source>
        <dbReference type="EMBL" id="KAF2670657.1"/>
    </source>
</evidence>
<dbReference type="Gene3D" id="2.60.40.1970">
    <property type="entry name" value="YEATS domain"/>
    <property type="match status" value="1"/>
</dbReference>
<dbReference type="CDD" id="cd16905">
    <property type="entry name" value="YEATS_Taf14_like"/>
    <property type="match status" value="1"/>
</dbReference>
<dbReference type="OrthoDB" id="1741717at2759"/>
<keyword evidence="1 2" id="KW-0539">Nucleus</keyword>
<dbReference type="EMBL" id="MU004234">
    <property type="protein sequence ID" value="KAF2670657.1"/>
    <property type="molecule type" value="Genomic_DNA"/>
</dbReference>
<evidence type="ECO:0000256" key="1">
    <source>
        <dbReference type="ARBA" id="ARBA00023242"/>
    </source>
</evidence>
<dbReference type="PROSITE" id="PS51037">
    <property type="entry name" value="YEATS"/>
    <property type="match status" value="1"/>
</dbReference>
<dbReference type="Gene3D" id="1.20.1270.220">
    <property type="match status" value="1"/>
</dbReference>
<accession>A0A6A6UGT4</accession>
<dbReference type="PIRSF" id="PIRSF016551">
    <property type="entry name" value="SAS5/TFIID_14"/>
    <property type="match status" value="1"/>
</dbReference>
<dbReference type="GO" id="GO:0000785">
    <property type="term" value="C:chromatin"/>
    <property type="evidence" value="ECO:0007669"/>
    <property type="project" value="UniProtKB-ARBA"/>
</dbReference>
<dbReference type="GO" id="GO:0005634">
    <property type="term" value="C:nucleus"/>
    <property type="evidence" value="ECO:0007669"/>
    <property type="project" value="UniProtKB-SubCell"/>
</dbReference>
<comment type="subcellular location">
    <subcellularLocation>
        <location evidence="2">Nucleus</location>
    </subcellularLocation>
</comment>
<proteinExistence type="predicted"/>
<feature type="domain" description="YEATS" evidence="3">
    <location>
        <begin position="1"/>
        <end position="134"/>
    </location>
</feature>
<organism evidence="4 5">
    <name type="scientific">Microthyrium microscopicum</name>
    <dbReference type="NCBI Taxonomy" id="703497"/>
    <lineage>
        <taxon>Eukaryota</taxon>
        <taxon>Fungi</taxon>
        <taxon>Dikarya</taxon>
        <taxon>Ascomycota</taxon>
        <taxon>Pezizomycotina</taxon>
        <taxon>Dothideomycetes</taxon>
        <taxon>Dothideomycetes incertae sedis</taxon>
        <taxon>Microthyriales</taxon>
        <taxon>Microthyriaceae</taxon>
        <taxon>Microthyrium</taxon>
    </lineage>
</organism>
<dbReference type="InterPro" id="IPR016665">
    <property type="entry name" value="Sas5/TAF14"/>
</dbReference>
<sequence>MPDIKVKVKIVTNQSINPDADSTAEFPMRNWNIEVHPIDDKKETISSQLFEKVTFDLHPSFEKRAKQVKKEFPYRIEEEGWGEFEMLVTFTPLGKSPDISIPHDLNFAKNHYEVEKELVFKNPKADFLRALEEAGVGKKGDAKKRSRKEKTVDLEKLADLMMKLGEDDLLHVIQLIHDKKESTTYTKNSPDQGEYEVDLYTLPDGLVKELWEFVLEKAKS</sequence>
<name>A0A6A6UGT4_9PEZI</name>
<evidence type="ECO:0000313" key="5">
    <source>
        <dbReference type="Proteomes" id="UP000799302"/>
    </source>
</evidence>
<dbReference type="InterPro" id="IPR005033">
    <property type="entry name" value="YEATS"/>
</dbReference>
<dbReference type="InterPro" id="IPR055129">
    <property type="entry name" value="YEATS_dom"/>
</dbReference>
<protein>
    <submittedName>
        <fullName evidence="4">Yeats-domain-containing protein</fullName>
    </submittedName>
</protein>
<dbReference type="AlphaFoldDB" id="A0A6A6UGT4"/>
<dbReference type="InterPro" id="IPR038336">
    <property type="entry name" value="NET_sf"/>
</dbReference>
<dbReference type="Proteomes" id="UP000799302">
    <property type="component" value="Unassembled WGS sequence"/>
</dbReference>
<dbReference type="Pfam" id="PF17035">
    <property type="entry name" value="BET"/>
    <property type="match status" value="1"/>
</dbReference>
<dbReference type="InterPro" id="IPR027353">
    <property type="entry name" value="NET_dom"/>
</dbReference>
<dbReference type="InterPro" id="IPR038704">
    <property type="entry name" value="YEAST_sf"/>
</dbReference>
<keyword evidence="5" id="KW-1185">Reference proteome</keyword>
<gene>
    <name evidence="4" type="ORF">BT63DRAFT_400952</name>
</gene>